<reference evidence="1" key="1">
    <citation type="submission" date="2021-02" db="EMBL/GenBank/DDBJ databases">
        <title>Psilocybe cubensis genome.</title>
        <authorList>
            <person name="Mckernan K.J."/>
            <person name="Crawford S."/>
            <person name="Trippe A."/>
            <person name="Kane L.T."/>
            <person name="Mclaughlin S."/>
        </authorList>
    </citation>
    <scope>NUCLEOTIDE SEQUENCE [LARGE SCALE GENOMIC DNA]</scope>
    <source>
        <strain evidence="1">MGC-MH-2018</strain>
    </source>
</reference>
<accession>A0A8H7XXF7</accession>
<gene>
    <name evidence="1" type="ORF">JR316_007198</name>
</gene>
<evidence type="ECO:0000313" key="1">
    <source>
        <dbReference type="EMBL" id="KAG5168597.1"/>
    </source>
</evidence>
<proteinExistence type="predicted"/>
<comment type="caution">
    <text evidence="1">The sequence shown here is derived from an EMBL/GenBank/DDBJ whole genome shotgun (WGS) entry which is preliminary data.</text>
</comment>
<protein>
    <submittedName>
        <fullName evidence="1">Uncharacterized protein</fullName>
    </submittedName>
</protein>
<name>A0A8H7XXF7_PSICU</name>
<dbReference type="AlphaFoldDB" id="A0A8H7XXF7"/>
<sequence>MSLSMYNVAKLLSMDPALDISLRSLLRESHINFLELFQSFCVPCDLLQGSKLEHISLLGVSILSKYPVIEKLEPVYLKSLSVTWYSHPQFEIINLMELFGAHEAGHFSNLTSLTISTSSGDFANDLLKLSPRLETLTLNFSEGLNEDTRHDSGNPLFNYHLLLHLKSLTIIFELEVGRHIPPGTSRVHLIGYSLPSHLENLSIYMRFRDHVESTLNGPDDGLLDADILLKEAVSWDEHLHSLLCGKEDHLHLVPQVTVRLVRQFEEKTYKSSIWEDCWRRRFTDAFSRCQTSVVNFFLYIDTVSIAYDSD</sequence>
<dbReference type="EMBL" id="JAFIQS010000006">
    <property type="protein sequence ID" value="KAG5168597.1"/>
    <property type="molecule type" value="Genomic_DNA"/>
</dbReference>
<organism evidence="1">
    <name type="scientific">Psilocybe cubensis</name>
    <name type="common">Psychedelic mushroom</name>
    <name type="synonym">Stropharia cubensis</name>
    <dbReference type="NCBI Taxonomy" id="181762"/>
    <lineage>
        <taxon>Eukaryota</taxon>
        <taxon>Fungi</taxon>
        <taxon>Dikarya</taxon>
        <taxon>Basidiomycota</taxon>
        <taxon>Agaricomycotina</taxon>
        <taxon>Agaricomycetes</taxon>
        <taxon>Agaricomycetidae</taxon>
        <taxon>Agaricales</taxon>
        <taxon>Agaricineae</taxon>
        <taxon>Strophariaceae</taxon>
        <taxon>Psilocybe</taxon>
    </lineage>
</organism>